<comment type="caution">
    <text evidence="1">The sequence shown here is derived from an EMBL/GenBank/DDBJ whole genome shotgun (WGS) entry which is preliminary data.</text>
</comment>
<dbReference type="RefSeq" id="WP_019347778.1">
    <property type="nucleotide sequence ID" value="NZ_AGSZ01000598.1"/>
</dbReference>
<evidence type="ECO:0000313" key="3">
    <source>
        <dbReference type="Proteomes" id="UP000037594"/>
    </source>
</evidence>
<proteinExistence type="predicted"/>
<evidence type="ECO:0000313" key="2">
    <source>
        <dbReference type="EMBL" id="OBF19652.1"/>
    </source>
</evidence>
<organism evidence="1 3">
    <name type="scientific">Mycolicibacterium conceptionense</name>
    <dbReference type="NCBI Taxonomy" id="451644"/>
    <lineage>
        <taxon>Bacteria</taxon>
        <taxon>Bacillati</taxon>
        <taxon>Actinomycetota</taxon>
        <taxon>Actinomycetes</taxon>
        <taxon>Mycobacteriales</taxon>
        <taxon>Mycobacteriaceae</taxon>
        <taxon>Mycolicibacterium</taxon>
    </lineage>
</organism>
<reference evidence="2 4" key="2">
    <citation type="submission" date="2016-06" db="EMBL/GenBank/DDBJ databases">
        <authorList>
            <person name="Kjaerup R.B."/>
            <person name="Dalgaard T.S."/>
            <person name="Juul-Madsen H.R."/>
        </authorList>
    </citation>
    <scope>NUCLEOTIDE SEQUENCE [LARGE SCALE GENOMIC DNA]</scope>
    <source>
        <strain evidence="2 4">ACS1953</strain>
    </source>
</reference>
<dbReference type="InterPro" id="IPR036689">
    <property type="entry name" value="ESAT-6-like_sf"/>
</dbReference>
<protein>
    <recommendedName>
        <fullName evidence="5">WXG100 family type VII secretion target</fullName>
    </recommendedName>
</protein>
<sequence length="103" mass="10700">MAEFRGDPKNLYNAGEQMVEATLTSTGDHVRIHSDMESAASGLPVEAAPALQAMLTSWSGQRAALHAKIADMGANTQQAAAQYASTDGDSGHAIESTVLDLGL</sequence>
<dbReference type="EMBL" id="LFOD01000002">
    <property type="protein sequence ID" value="KMV19852.1"/>
    <property type="molecule type" value="Genomic_DNA"/>
</dbReference>
<dbReference type="PATRIC" id="fig|451644.5.peg.760"/>
<dbReference type="Proteomes" id="UP000093779">
    <property type="component" value="Unassembled WGS sequence"/>
</dbReference>
<accession>A0A0J8UG03</accession>
<evidence type="ECO:0000313" key="4">
    <source>
        <dbReference type="Proteomes" id="UP000093779"/>
    </source>
</evidence>
<dbReference type="SUPFAM" id="SSF140453">
    <property type="entry name" value="EsxAB dimer-like"/>
    <property type="match status" value="1"/>
</dbReference>
<reference evidence="1 3" key="1">
    <citation type="submission" date="2015-06" db="EMBL/GenBank/DDBJ databases">
        <title>Genome sequence of Mycobacterium conceptionense strain MLE.</title>
        <authorList>
            <person name="Greninger A.L."/>
            <person name="Cunningham G."/>
            <person name="Chiu C.Y."/>
            <person name="Miller S."/>
        </authorList>
    </citation>
    <scope>NUCLEOTIDE SEQUENCE [LARGE SCALE GENOMIC DNA]</scope>
    <source>
        <strain evidence="1 3">MLE</strain>
    </source>
</reference>
<dbReference type="Proteomes" id="UP000037594">
    <property type="component" value="Unassembled WGS sequence"/>
</dbReference>
<dbReference type="AlphaFoldDB" id="A0A0J8UG03"/>
<evidence type="ECO:0000313" key="1">
    <source>
        <dbReference type="EMBL" id="KMV19852.1"/>
    </source>
</evidence>
<dbReference type="EMBL" id="LZHX01000059">
    <property type="protein sequence ID" value="OBF19652.1"/>
    <property type="molecule type" value="Genomic_DNA"/>
</dbReference>
<name>A0A0J8UG03_9MYCO</name>
<gene>
    <name evidence="2" type="ORF">A5726_17535</name>
    <name evidence="1" type="ORF">ACT17_03760</name>
</gene>
<evidence type="ECO:0008006" key="5">
    <source>
        <dbReference type="Google" id="ProtNLM"/>
    </source>
</evidence>